<gene>
    <name evidence="5" type="ORF">CU041_09085</name>
</gene>
<dbReference type="EMBL" id="PGTS01000003">
    <property type="protein sequence ID" value="PKR49881.1"/>
    <property type="molecule type" value="Genomic_DNA"/>
</dbReference>
<keyword evidence="3" id="KW-1133">Transmembrane helix</keyword>
<reference evidence="5 6" key="1">
    <citation type="submission" date="2017-11" db="EMBL/GenBank/DDBJ databases">
        <title>Biodiversity and function of Thalassospira species in the particle-attached aromatic-hydrocarbon-degrading consortia from the surface seawater of the China South Sea.</title>
        <authorList>
            <person name="Dong C."/>
            <person name="Liu R."/>
            <person name="Shao Z."/>
        </authorList>
    </citation>
    <scope>NUCLEOTIDE SEQUENCE [LARGE SCALE GENOMIC DNA]</scope>
    <source>
        <strain evidence="5 6">139Z-12</strain>
    </source>
</reference>
<dbReference type="Proteomes" id="UP000233365">
    <property type="component" value="Unassembled WGS sequence"/>
</dbReference>
<evidence type="ECO:0000256" key="1">
    <source>
        <dbReference type="ARBA" id="ARBA00006464"/>
    </source>
</evidence>
<evidence type="ECO:0000256" key="2">
    <source>
        <dbReference type="ARBA" id="ARBA00023169"/>
    </source>
</evidence>
<keyword evidence="2" id="KW-0270">Exopolysaccharide synthesis</keyword>
<name>A0ABX4R840_9PROT</name>
<keyword evidence="3" id="KW-0472">Membrane</keyword>
<evidence type="ECO:0000313" key="5">
    <source>
        <dbReference type="EMBL" id="PKR49881.1"/>
    </source>
</evidence>
<comment type="similarity">
    <text evidence="1">Belongs to the bacterial sugar transferase family.</text>
</comment>
<dbReference type="PANTHER" id="PTHR30576">
    <property type="entry name" value="COLANIC BIOSYNTHESIS UDP-GLUCOSE LIPID CARRIER TRANSFERASE"/>
    <property type="match status" value="1"/>
</dbReference>
<comment type="caution">
    <text evidence="5">The sequence shown here is derived from an EMBL/GenBank/DDBJ whole genome shotgun (WGS) entry which is preliminary data.</text>
</comment>
<feature type="transmembrane region" description="Helical" evidence="3">
    <location>
        <begin position="36"/>
        <end position="62"/>
    </location>
</feature>
<protein>
    <submittedName>
        <fullName evidence="5">Exopolysaccharide biosynthesis protein</fullName>
    </submittedName>
</protein>
<dbReference type="PANTHER" id="PTHR30576:SF0">
    <property type="entry name" value="UNDECAPRENYL-PHOSPHATE N-ACETYLGALACTOSAMINYL 1-PHOSPHATE TRANSFERASE-RELATED"/>
    <property type="match status" value="1"/>
</dbReference>
<sequence>MGASRLTGENHKPEILSDFSRVNADRHYGLKRLCDLLISLLAIIVLAPVMIVISIVLIGLGFHHPIFRQKRVGRHATVFTIFKFRTLRDRTCRRSSAPIIRLSDQFTGWLRISGLDELPQLINVIRGEMSLVGPRPHSVADHALFATSLPGYDARLAMRPGITGLAQIRGWRGPVDCHHHLSARTGCDLDYIADQNPLRDGIILLATVLLPLRRSSTSRLPTRQADHNGQRLGQGHVFRHDQRLV</sequence>
<evidence type="ECO:0000259" key="4">
    <source>
        <dbReference type="Pfam" id="PF02397"/>
    </source>
</evidence>
<evidence type="ECO:0000256" key="3">
    <source>
        <dbReference type="SAM" id="Phobius"/>
    </source>
</evidence>
<dbReference type="InterPro" id="IPR003362">
    <property type="entry name" value="Bact_transf"/>
</dbReference>
<keyword evidence="3" id="KW-0812">Transmembrane</keyword>
<keyword evidence="6" id="KW-1185">Reference proteome</keyword>
<proteinExistence type="inferred from homology"/>
<accession>A0ABX4R840</accession>
<evidence type="ECO:0000313" key="6">
    <source>
        <dbReference type="Proteomes" id="UP000233365"/>
    </source>
</evidence>
<organism evidence="5 6">
    <name type="scientific">Thalassospira povalilytica</name>
    <dbReference type="NCBI Taxonomy" id="732237"/>
    <lineage>
        <taxon>Bacteria</taxon>
        <taxon>Pseudomonadati</taxon>
        <taxon>Pseudomonadota</taxon>
        <taxon>Alphaproteobacteria</taxon>
        <taxon>Rhodospirillales</taxon>
        <taxon>Thalassospiraceae</taxon>
        <taxon>Thalassospira</taxon>
    </lineage>
</organism>
<dbReference type="Pfam" id="PF02397">
    <property type="entry name" value="Bac_transf"/>
    <property type="match status" value="1"/>
</dbReference>
<feature type="domain" description="Bacterial sugar transferase" evidence="4">
    <location>
        <begin position="31"/>
        <end position="209"/>
    </location>
</feature>